<sequence>MMRKILFFVLLSCFAFGQDKRIDSLRNKLKNSKNKHFELLNLLAWEYTAINPDSVVHYNELSKKHIKNEKERGQYFVLNATTKFLTGSLAEAEAEANRSLQISTKEKDYGSIGASYNILAKIKSMEGDFKKAEDFSEKSFVNTSKTKNKERILRSLINYGSSLLQNGKTKEGIDIYKSAEKYFYKGSEFEQGHIYFNLGRIFLDKNDFQSAISYLEKAETKHKQINFTQNLFDIYFTYAEIYTDLKNQQKAQLYLKKAKVVTRNDLDESDLHFITAQLNYNFGKLDIAKMHLEKAIFINQNEQDYSRLGEDYLLMAQTLNAGKDFSNADDYLKKAIALFKENNESENLRQSYEKIIPNYFQKNNQNEYATYFSEYQKLNSEHQKKEKTQALYDLDKKYQTAEKEAQIKSQQLELEKEKTNRNFAISGVAFLLLLSSGGFLFLRNRQKQKELQNQNTLLSLQQNLNAMELQSLNKQLDPHEIKNLLASISPEIQEKAPESYRKMLKLFNITKASLNNHSLTESIEIQIQQIEDFLSLEKMMLSENFEYSVENKIENKELQIPRLMLKNLVENSIKHGIKGNGGLVNVSILEKNNFITIIVDDSGKGRKHAISLDSGIGTSTYQNLFATLNQKNKENATFEIIDKEQGTKVEVKIPIDYKYN</sequence>
<dbReference type="InterPro" id="IPR011990">
    <property type="entry name" value="TPR-like_helical_dom_sf"/>
</dbReference>
<reference evidence="6" key="1">
    <citation type="submission" date="2017-01" db="EMBL/GenBank/DDBJ databases">
        <authorList>
            <person name="Varghese N."/>
            <person name="Submissions S."/>
        </authorList>
    </citation>
    <scope>NUCLEOTIDE SEQUENCE [LARGE SCALE GENOMIC DNA]</scope>
    <source>
        <strain evidence="6">DSM 23145</strain>
    </source>
</reference>
<dbReference type="PANTHER" id="PTHR34220">
    <property type="entry name" value="SENSOR HISTIDINE KINASE YPDA"/>
    <property type="match status" value="1"/>
</dbReference>
<dbReference type="SUPFAM" id="SSF55874">
    <property type="entry name" value="ATPase domain of HSP90 chaperone/DNA topoisomerase II/histidine kinase"/>
    <property type="match status" value="1"/>
</dbReference>
<evidence type="ECO:0000313" key="5">
    <source>
        <dbReference type="EMBL" id="SIS78366.1"/>
    </source>
</evidence>
<keyword evidence="3" id="KW-1133">Transmembrane helix</keyword>
<dbReference type="Gene3D" id="1.25.40.10">
    <property type="entry name" value="Tetratricopeptide repeat domain"/>
    <property type="match status" value="3"/>
</dbReference>
<dbReference type="GO" id="GO:0016020">
    <property type="term" value="C:membrane"/>
    <property type="evidence" value="ECO:0007669"/>
    <property type="project" value="InterPro"/>
</dbReference>
<dbReference type="Pfam" id="PF13181">
    <property type="entry name" value="TPR_8"/>
    <property type="match status" value="2"/>
</dbReference>
<dbReference type="Proteomes" id="UP000185839">
    <property type="component" value="Unassembled WGS sequence"/>
</dbReference>
<dbReference type="InterPro" id="IPR050640">
    <property type="entry name" value="Bact_2-comp_sensor_kinase"/>
</dbReference>
<keyword evidence="2" id="KW-0175">Coiled coil</keyword>
<organism evidence="5 6">
    <name type="scientific">Kaistella chaponensis</name>
    <dbReference type="NCBI Taxonomy" id="713588"/>
    <lineage>
        <taxon>Bacteria</taxon>
        <taxon>Pseudomonadati</taxon>
        <taxon>Bacteroidota</taxon>
        <taxon>Flavobacteriia</taxon>
        <taxon>Flavobacteriales</taxon>
        <taxon>Weeksellaceae</taxon>
        <taxon>Chryseobacterium group</taxon>
        <taxon>Kaistella</taxon>
    </lineage>
</organism>
<dbReference type="PROSITE" id="PS50005">
    <property type="entry name" value="TPR"/>
    <property type="match status" value="1"/>
</dbReference>
<dbReference type="InterPro" id="IPR010559">
    <property type="entry name" value="Sig_transdc_His_kin_internal"/>
</dbReference>
<dbReference type="PANTHER" id="PTHR34220:SF7">
    <property type="entry name" value="SENSOR HISTIDINE KINASE YPDA"/>
    <property type="match status" value="1"/>
</dbReference>
<dbReference type="SMART" id="SM00028">
    <property type="entry name" value="TPR"/>
    <property type="match status" value="5"/>
</dbReference>
<dbReference type="AlphaFoldDB" id="A0A1N7LX11"/>
<evidence type="ECO:0000259" key="4">
    <source>
        <dbReference type="Pfam" id="PF06580"/>
    </source>
</evidence>
<protein>
    <submittedName>
        <fullName evidence="5">Tetratricopeptide repeat-containing protein</fullName>
    </submittedName>
</protein>
<name>A0A1N7LX11_9FLAO</name>
<dbReference type="GO" id="GO:0000155">
    <property type="term" value="F:phosphorelay sensor kinase activity"/>
    <property type="evidence" value="ECO:0007669"/>
    <property type="project" value="InterPro"/>
</dbReference>
<evidence type="ECO:0000256" key="3">
    <source>
        <dbReference type="SAM" id="Phobius"/>
    </source>
</evidence>
<evidence type="ECO:0000256" key="2">
    <source>
        <dbReference type="SAM" id="Coils"/>
    </source>
</evidence>
<evidence type="ECO:0000313" key="6">
    <source>
        <dbReference type="Proteomes" id="UP000185839"/>
    </source>
</evidence>
<feature type="coiled-coil region" evidence="2">
    <location>
        <begin position="384"/>
        <end position="422"/>
    </location>
</feature>
<dbReference type="InterPro" id="IPR036890">
    <property type="entry name" value="HATPase_C_sf"/>
</dbReference>
<keyword evidence="1" id="KW-0802">TPR repeat</keyword>
<keyword evidence="6" id="KW-1185">Reference proteome</keyword>
<evidence type="ECO:0000256" key="1">
    <source>
        <dbReference type="PROSITE-ProRule" id="PRU00339"/>
    </source>
</evidence>
<accession>A0A1N7LX11</accession>
<dbReference type="InterPro" id="IPR019734">
    <property type="entry name" value="TPR_rpt"/>
</dbReference>
<dbReference type="Pfam" id="PF06580">
    <property type="entry name" value="His_kinase"/>
    <property type="match status" value="1"/>
</dbReference>
<dbReference type="SUPFAM" id="SSF48452">
    <property type="entry name" value="TPR-like"/>
    <property type="match status" value="2"/>
</dbReference>
<gene>
    <name evidence="5" type="ORF">SAMN05421789_106140</name>
</gene>
<keyword evidence="3" id="KW-0812">Transmembrane</keyword>
<feature type="domain" description="Signal transduction histidine kinase internal region" evidence="4">
    <location>
        <begin position="467"/>
        <end position="544"/>
    </location>
</feature>
<dbReference type="STRING" id="713588.SAMN05421789_106140"/>
<proteinExistence type="predicted"/>
<keyword evidence="3" id="KW-0472">Membrane</keyword>
<dbReference type="EMBL" id="FTOI01000006">
    <property type="protein sequence ID" value="SIS78366.1"/>
    <property type="molecule type" value="Genomic_DNA"/>
</dbReference>
<feature type="transmembrane region" description="Helical" evidence="3">
    <location>
        <begin position="423"/>
        <end position="442"/>
    </location>
</feature>
<feature type="repeat" description="TPR" evidence="1">
    <location>
        <begin position="192"/>
        <end position="225"/>
    </location>
</feature>
<dbReference type="Gene3D" id="3.30.565.10">
    <property type="entry name" value="Histidine kinase-like ATPase, C-terminal domain"/>
    <property type="match status" value="1"/>
</dbReference>